<sequence>MGLAAVVIASNRDELPYRNLHGIHEVECRRHHRDCYIFVDADEYMADQEYSKCSRIRIDLASSFFPSICLLGLRTINLHQGPRMVSKWSHSQALSRL</sequence>
<name>A0AAN9KE50_CANGL</name>
<evidence type="ECO:0000313" key="1">
    <source>
        <dbReference type="EMBL" id="KAK7315762.1"/>
    </source>
</evidence>
<dbReference type="Proteomes" id="UP001367508">
    <property type="component" value="Unassembled WGS sequence"/>
</dbReference>
<protein>
    <submittedName>
        <fullName evidence="1">Uncharacterized protein</fullName>
    </submittedName>
</protein>
<evidence type="ECO:0000313" key="2">
    <source>
        <dbReference type="Proteomes" id="UP001367508"/>
    </source>
</evidence>
<organism evidence="1 2">
    <name type="scientific">Canavalia gladiata</name>
    <name type="common">Sword bean</name>
    <name type="synonym">Dolichos gladiatus</name>
    <dbReference type="NCBI Taxonomy" id="3824"/>
    <lineage>
        <taxon>Eukaryota</taxon>
        <taxon>Viridiplantae</taxon>
        <taxon>Streptophyta</taxon>
        <taxon>Embryophyta</taxon>
        <taxon>Tracheophyta</taxon>
        <taxon>Spermatophyta</taxon>
        <taxon>Magnoliopsida</taxon>
        <taxon>eudicotyledons</taxon>
        <taxon>Gunneridae</taxon>
        <taxon>Pentapetalae</taxon>
        <taxon>rosids</taxon>
        <taxon>fabids</taxon>
        <taxon>Fabales</taxon>
        <taxon>Fabaceae</taxon>
        <taxon>Papilionoideae</taxon>
        <taxon>50 kb inversion clade</taxon>
        <taxon>NPAAA clade</taxon>
        <taxon>indigoferoid/millettioid clade</taxon>
        <taxon>Phaseoleae</taxon>
        <taxon>Canavalia</taxon>
    </lineage>
</organism>
<proteinExistence type="predicted"/>
<dbReference type="EMBL" id="JAYMYQ010000008">
    <property type="protein sequence ID" value="KAK7315762.1"/>
    <property type="molecule type" value="Genomic_DNA"/>
</dbReference>
<dbReference type="AlphaFoldDB" id="A0AAN9KE50"/>
<accession>A0AAN9KE50</accession>
<gene>
    <name evidence="1" type="ORF">VNO77_34335</name>
</gene>
<comment type="caution">
    <text evidence="1">The sequence shown here is derived from an EMBL/GenBank/DDBJ whole genome shotgun (WGS) entry which is preliminary data.</text>
</comment>
<reference evidence="1 2" key="1">
    <citation type="submission" date="2024-01" db="EMBL/GenBank/DDBJ databases">
        <title>The genomes of 5 underutilized Papilionoideae crops provide insights into root nodulation and disease resistanc.</title>
        <authorList>
            <person name="Jiang F."/>
        </authorList>
    </citation>
    <scope>NUCLEOTIDE SEQUENCE [LARGE SCALE GENOMIC DNA]</scope>
    <source>
        <strain evidence="1">LVBAO_FW01</strain>
        <tissue evidence="1">Leaves</tissue>
    </source>
</reference>
<keyword evidence="2" id="KW-1185">Reference proteome</keyword>